<gene>
    <name evidence="1" type="ORF">EVAR_14780_1</name>
</gene>
<name>A0A4C1TWJ1_EUMVA</name>
<evidence type="ECO:0000313" key="2">
    <source>
        <dbReference type="Proteomes" id="UP000299102"/>
    </source>
</evidence>
<sequence>MPHNKPTFAQPLRPPYTFSFDCIPRAVTSAIIIDVMVAAAHRRASRYATCNSLELDLCLHRRLPRGRIRTRKQVSRAAVEITSLSGAPPARAAFDPT</sequence>
<protein>
    <submittedName>
        <fullName evidence="1">Uncharacterized protein</fullName>
    </submittedName>
</protein>
<reference evidence="1 2" key="1">
    <citation type="journal article" date="2019" name="Commun. Biol.">
        <title>The bagworm genome reveals a unique fibroin gene that provides high tensile strength.</title>
        <authorList>
            <person name="Kono N."/>
            <person name="Nakamura H."/>
            <person name="Ohtoshi R."/>
            <person name="Tomita M."/>
            <person name="Numata K."/>
            <person name="Arakawa K."/>
        </authorList>
    </citation>
    <scope>NUCLEOTIDE SEQUENCE [LARGE SCALE GENOMIC DNA]</scope>
</reference>
<accession>A0A4C1TWJ1</accession>
<dbReference type="EMBL" id="BGZK01000096">
    <property type="protein sequence ID" value="GBP18387.1"/>
    <property type="molecule type" value="Genomic_DNA"/>
</dbReference>
<dbReference type="AlphaFoldDB" id="A0A4C1TWJ1"/>
<evidence type="ECO:0000313" key="1">
    <source>
        <dbReference type="EMBL" id="GBP18387.1"/>
    </source>
</evidence>
<comment type="caution">
    <text evidence="1">The sequence shown here is derived from an EMBL/GenBank/DDBJ whole genome shotgun (WGS) entry which is preliminary data.</text>
</comment>
<organism evidence="1 2">
    <name type="scientific">Eumeta variegata</name>
    <name type="common">Bagworm moth</name>
    <name type="synonym">Eumeta japonica</name>
    <dbReference type="NCBI Taxonomy" id="151549"/>
    <lineage>
        <taxon>Eukaryota</taxon>
        <taxon>Metazoa</taxon>
        <taxon>Ecdysozoa</taxon>
        <taxon>Arthropoda</taxon>
        <taxon>Hexapoda</taxon>
        <taxon>Insecta</taxon>
        <taxon>Pterygota</taxon>
        <taxon>Neoptera</taxon>
        <taxon>Endopterygota</taxon>
        <taxon>Lepidoptera</taxon>
        <taxon>Glossata</taxon>
        <taxon>Ditrysia</taxon>
        <taxon>Tineoidea</taxon>
        <taxon>Psychidae</taxon>
        <taxon>Oiketicinae</taxon>
        <taxon>Eumeta</taxon>
    </lineage>
</organism>
<proteinExistence type="predicted"/>
<keyword evidence="2" id="KW-1185">Reference proteome</keyword>
<dbReference type="Proteomes" id="UP000299102">
    <property type="component" value="Unassembled WGS sequence"/>
</dbReference>